<protein>
    <submittedName>
        <fullName evidence="5">BTB/POZ domain-containing protein KCTD20</fullName>
    </submittedName>
</protein>
<comment type="subcellular location">
    <subcellularLocation>
        <location evidence="1">Cytoplasm</location>
    </subcellularLocation>
</comment>
<dbReference type="Pfam" id="PF16017">
    <property type="entry name" value="BTB_3"/>
    <property type="match status" value="1"/>
</dbReference>
<evidence type="ECO:0000313" key="6">
    <source>
        <dbReference type="Proteomes" id="UP001174909"/>
    </source>
</evidence>
<name>A0AA35WVA3_GEOBA</name>
<dbReference type="PANTHER" id="PTHR21637:SF0">
    <property type="entry name" value="AT10158P"/>
    <property type="match status" value="1"/>
</dbReference>
<comment type="caution">
    <text evidence="5">The sequence shown here is derived from an EMBL/GenBank/DDBJ whole genome shotgun (WGS) entry which is preliminary data.</text>
</comment>
<feature type="compositionally biased region" description="Basic and acidic residues" evidence="3">
    <location>
        <begin position="1"/>
        <end position="19"/>
    </location>
</feature>
<keyword evidence="6" id="KW-1185">Reference proteome</keyword>
<keyword evidence="2" id="KW-0963">Cytoplasm</keyword>
<dbReference type="Proteomes" id="UP001174909">
    <property type="component" value="Unassembled WGS sequence"/>
</dbReference>
<evidence type="ECO:0000256" key="3">
    <source>
        <dbReference type="SAM" id="MobiDB-lite"/>
    </source>
</evidence>
<organism evidence="5 6">
    <name type="scientific">Geodia barretti</name>
    <name type="common">Barrett's horny sponge</name>
    <dbReference type="NCBI Taxonomy" id="519541"/>
    <lineage>
        <taxon>Eukaryota</taxon>
        <taxon>Metazoa</taxon>
        <taxon>Porifera</taxon>
        <taxon>Demospongiae</taxon>
        <taxon>Heteroscleromorpha</taxon>
        <taxon>Tetractinellida</taxon>
        <taxon>Astrophorina</taxon>
        <taxon>Geodiidae</taxon>
        <taxon>Geodia</taxon>
    </lineage>
</organism>
<accession>A0AA35WVA3</accession>
<dbReference type="InterPro" id="IPR039886">
    <property type="entry name" value="BTBD10/KCTD20"/>
</dbReference>
<reference evidence="5" key="1">
    <citation type="submission" date="2023-03" db="EMBL/GenBank/DDBJ databases">
        <authorList>
            <person name="Steffen K."/>
            <person name="Cardenas P."/>
        </authorList>
    </citation>
    <scope>NUCLEOTIDE SEQUENCE</scope>
</reference>
<dbReference type="PANTHER" id="PTHR21637">
    <property type="entry name" value="BTB/POZ DOMAIN-CONTAINING PROTEIN 10-RELATED"/>
    <property type="match status" value="1"/>
</dbReference>
<dbReference type="GO" id="GO:0005737">
    <property type="term" value="C:cytoplasm"/>
    <property type="evidence" value="ECO:0007669"/>
    <property type="project" value="UniProtKB-SubCell"/>
</dbReference>
<evidence type="ECO:0000256" key="1">
    <source>
        <dbReference type="ARBA" id="ARBA00004496"/>
    </source>
</evidence>
<dbReference type="EMBL" id="CASHTH010002772">
    <property type="protein sequence ID" value="CAI8035138.1"/>
    <property type="molecule type" value="Genomic_DNA"/>
</dbReference>
<gene>
    <name evidence="5" type="ORF">GBAR_LOCUS19742</name>
</gene>
<dbReference type="SUPFAM" id="SSF54695">
    <property type="entry name" value="POZ domain"/>
    <property type="match status" value="1"/>
</dbReference>
<evidence type="ECO:0000313" key="5">
    <source>
        <dbReference type="EMBL" id="CAI8035138.1"/>
    </source>
</evidence>
<feature type="region of interest" description="Disordered" evidence="3">
    <location>
        <begin position="1"/>
        <end position="48"/>
    </location>
</feature>
<dbReference type="InterPro" id="IPR039885">
    <property type="entry name" value="BTBD10/KCTD20_BTB/POZ"/>
</dbReference>
<proteinExistence type="predicted"/>
<dbReference type="AlphaFoldDB" id="A0AA35WVA3"/>
<dbReference type="InterPro" id="IPR011333">
    <property type="entry name" value="SKP1/BTB/POZ_sf"/>
</dbReference>
<dbReference type="GO" id="GO:0042327">
    <property type="term" value="P:positive regulation of phosphorylation"/>
    <property type="evidence" value="ECO:0007669"/>
    <property type="project" value="TreeGrafter"/>
</dbReference>
<evidence type="ECO:0000256" key="2">
    <source>
        <dbReference type="ARBA" id="ARBA00022490"/>
    </source>
</evidence>
<dbReference type="Gene3D" id="3.30.710.10">
    <property type="entry name" value="Potassium Channel Kv1.1, Chain A"/>
    <property type="match status" value="1"/>
</dbReference>
<evidence type="ECO:0000259" key="4">
    <source>
        <dbReference type="Pfam" id="PF16017"/>
    </source>
</evidence>
<sequence length="337" mass="38679">MEGRRGAGRQGRERGKEGCLYDGHQPRSLRSSSKRDSQGPSSHHHQGAALGLGWGEEVVLLVDRQTFPVNPRLFTRYPNTMLGRMFCSSMENQLTLKPNERGEYEVARGITASLFRAVLDYYHHGVISCPSSESVSELRETCDYLMIPFNEKTIKTQNISDLLNELSNDGARAQFEKYLQQNLLHAMVKCTQKGERECQIVILMEDDVIDWDDDYPPSVGEDHVERVTNSELCRFFKYFENRDIAKDTLREKGLKKIRIGIEGYPTTKEKVRVRAHTGRTEVVYNYIQRPFLRLSWEKDEAKSRHVDFTCVKIKTDIAPDAEAATLLSGNEDNNFDY</sequence>
<feature type="domain" description="BTBD10/KCTD20 BTB/POZ" evidence="4">
    <location>
        <begin position="57"/>
        <end position="163"/>
    </location>
</feature>